<proteinExistence type="predicted"/>
<name>A0A401TIU5_CHIPU</name>
<evidence type="ECO:0000313" key="3">
    <source>
        <dbReference type="Proteomes" id="UP000287033"/>
    </source>
</evidence>
<evidence type="ECO:0000313" key="2">
    <source>
        <dbReference type="EMBL" id="GCC42555.1"/>
    </source>
</evidence>
<organism evidence="2 3">
    <name type="scientific">Chiloscyllium punctatum</name>
    <name type="common">Brownbanded bambooshark</name>
    <name type="synonym">Hemiscyllium punctatum</name>
    <dbReference type="NCBI Taxonomy" id="137246"/>
    <lineage>
        <taxon>Eukaryota</taxon>
        <taxon>Metazoa</taxon>
        <taxon>Chordata</taxon>
        <taxon>Craniata</taxon>
        <taxon>Vertebrata</taxon>
        <taxon>Chondrichthyes</taxon>
        <taxon>Elasmobranchii</taxon>
        <taxon>Galeomorphii</taxon>
        <taxon>Galeoidea</taxon>
        <taxon>Orectolobiformes</taxon>
        <taxon>Hemiscylliidae</taxon>
        <taxon>Chiloscyllium</taxon>
    </lineage>
</organism>
<comment type="caution">
    <text evidence="2">The sequence shown here is derived from an EMBL/GenBank/DDBJ whole genome shotgun (WGS) entry which is preliminary data.</text>
</comment>
<dbReference type="Proteomes" id="UP000287033">
    <property type="component" value="Unassembled WGS sequence"/>
</dbReference>
<dbReference type="EMBL" id="BEZZ01085340">
    <property type="protein sequence ID" value="GCC42555.1"/>
    <property type="molecule type" value="Genomic_DNA"/>
</dbReference>
<keyword evidence="3" id="KW-1185">Reference proteome</keyword>
<gene>
    <name evidence="2" type="ORF">chiPu_0026685</name>
</gene>
<protein>
    <submittedName>
        <fullName evidence="2">Uncharacterized protein</fullName>
    </submittedName>
</protein>
<sequence length="120" mass="13241">MLREMEGFDKSFPSEPAPTARPHPVHLNTASFLNAGGSKVGPAPHRRPSPDSFQFSQRDFPVTAPPRRNPPKHRGRPAAKAEASWRRRCREGWTPTTGRHRAAGLRVPPAEVSAQSMMGL</sequence>
<accession>A0A401TIU5</accession>
<reference evidence="2 3" key="1">
    <citation type="journal article" date="2018" name="Nat. Ecol. Evol.">
        <title>Shark genomes provide insights into elasmobranch evolution and the origin of vertebrates.</title>
        <authorList>
            <person name="Hara Y"/>
            <person name="Yamaguchi K"/>
            <person name="Onimaru K"/>
            <person name="Kadota M"/>
            <person name="Koyanagi M"/>
            <person name="Keeley SD"/>
            <person name="Tatsumi K"/>
            <person name="Tanaka K"/>
            <person name="Motone F"/>
            <person name="Kageyama Y"/>
            <person name="Nozu R"/>
            <person name="Adachi N"/>
            <person name="Nishimura O"/>
            <person name="Nakagawa R"/>
            <person name="Tanegashima C"/>
            <person name="Kiyatake I"/>
            <person name="Matsumoto R"/>
            <person name="Murakumo K"/>
            <person name="Nishida K"/>
            <person name="Terakita A"/>
            <person name="Kuratani S"/>
            <person name="Sato K"/>
            <person name="Hyodo S Kuraku.S."/>
        </authorList>
    </citation>
    <scope>NUCLEOTIDE SEQUENCE [LARGE SCALE GENOMIC DNA]</scope>
</reference>
<feature type="region of interest" description="Disordered" evidence="1">
    <location>
        <begin position="1"/>
        <end position="120"/>
    </location>
</feature>
<evidence type="ECO:0000256" key="1">
    <source>
        <dbReference type="SAM" id="MobiDB-lite"/>
    </source>
</evidence>
<dbReference type="AlphaFoldDB" id="A0A401TIU5"/>